<dbReference type="PANTHER" id="PTHR28629">
    <property type="entry name" value="TRIOKINASE/FMN CYCLASE"/>
    <property type="match status" value="1"/>
</dbReference>
<name>A0A4R7TDZ8_9ACTN</name>
<dbReference type="GO" id="GO:0047324">
    <property type="term" value="F:phosphoenolpyruvate-glycerone phosphotransferase activity"/>
    <property type="evidence" value="ECO:0007669"/>
    <property type="project" value="UniProtKB-EC"/>
</dbReference>
<comment type="pathway">
    <text evidence="2">Polyol metabolism; glycerol degradation.</text>
</comment>
<dbReference type="SUPFAM" id="SSF82549">
    <property type="entry name" value="DAK1/DegV-like"/>
    <property type="match status" value="1"/>
</dbReference>
<dbReference type="OrthoDB" id="9806345at2"/>
<dbReference type="EMBL" id="SOCE01000001">
    <property type="protein sequence ID" value="TDU90354.1"/>
    <property type="molecule type" value="Genomic_DNA"/>
</dbReference>
<proteinExistence type="predicted"/>
<dbReference type="FunFam" id="3.40.50.10440:FF:000001">
    <property type="entry name" value="Dihydroxyacetone kinase, DhaK subunit"/>
    <property type="match status" value="1"/>
</dbReference>
<keyword evidence="6" id="KW-0319">Glycerol metabolism</keyword>
<evidence type="ECO:0000259" key="8">
    <source>
        <dbReference type="PROSITE" id="PS51481"/>
    </source>
</evidence>
<dbReference type="GO" id="GO:0005829">
    <property type="term" value="C:cytosol"/>
    <property type="evidence" value="ECO:0007669"/>
    <property type="project" value="TreeGrafter"/>
</dbReference>
<dbReference type="InterPro" id="IPR004006">
    <property type="entry name" value="DhaK_dom"/>
</dbReference>
<comment type="subunit">
    <text evidence="7">Homodimer. The dihydroxyacetone kinase complex is composed of a homodimer of DhaM, a homodimer of DhaK and the subunit DhaL.</text>
</comment>
<protein>
    <recommendedName>
        <fullName evidence="3">phosphoenolpyruvate--glycerone phosphotransferase</fullName>
        <ecNumber evidence="3">2.7.1.121</ecNumber>
    </recommendedName>
</protein>
<keyword evidence="4" id="KW-0808">Transferase</keyword>
<evidence type="ECO:0000256" key="5">
    <source>
        <dbReference type="ARBA" id="ARBA00022777"/>
    </source>
</evidence>
<dbReference type="PANTHER" id="PTHR28629:SF4">
    <property type="entry name" value="TRIOKINASE_FMN CYCLASE"/>
    <property type="match status" value="1"/>
</dbReference>
<dbReference type="InterPro" id="IPR012736">
    <property type="entry name" value="DhaK_1"/>
</dbReference>
<dbReference type="GO" id="GO:0004371">
    <property type="term" value="F:glycerone kinase activity"/>
    <property type="evidence" value="ECO:0007669"/>
    <property type="project" value="InterPro"/>
</dbReference>
<dbReference type="RefSeq" id="WP_133980275.1">
    <property type="nucleotide sequence ID" value="NZ_SOCE01000001.1"/>
</dbReference>
<reference evidence="9 10" key="1">
    <citation type="submission" date="2019-03" db="EMBL/GenBank/DDBJ databases">
        <title>Genomic Encyclopedia of Type Strains, Phase III (KMG-III): the genomes of soil and plant-associated and newly described type strains.</title>
        <authorList>
            <person name="Whitman W."/>
        </authorList>
    </citation>
    <scope>NUCLEOTIDE SEQUENCE [LARGE SCALE GENOMIC DNA]</scope>
    <source>
        <strain evidence="9 10">VKM Ac-2575</strain>
    </source>
</reference>
<accession>A0A4R7TDZ8</accession>
<dbReference type="EC" id="2.7.1.121" evidence="3"/>
<comment type="caution">
    <text evidence="9">The sequence shown here is derived from an EMBL/GenBank/DDBJ whole genome shotgun (WGS) entry which is preliminary data.</text>
</comment>
<keyword evidence="10" id="KW-1185">Reference proteome</keyword>
<dbReference type="Pfam" id="PF02733">
    <property type="entry name" value="Dak1"/>
    <property type="match status" value="1"/>
</dbReference>
<evidence type="ECO:0000256" key="7">
    <source>
        <dbReference type="ARBA" id="ARBA00046577"/>
    </source>
</evidence>
<comment type="catalytic activity">
    <reaction evidence="1">
        <text>dihydroxyacetone + phosphoenolpyruvate = dihydroxyacetone phosphate + pyruvate</text>
        <dbReference type="Rhea" id="RHEA:18381"/>
        <dbReference type="ChEBI" id="CHEBI:15361"/>
        <dbReference type="ChEBI" id="CHEBI:16016"/>
        <dbReference type="ChEBI" id="CHEBI:57642"/>
        <dbReference type="ChEBI" id="CHEBI:58702"/>
        <dbReference type="EC" id="2.7.1.121"/>
    </reaction>
</comment>
<evidence type="ECO:0000256" key="2">
    <source>
        <dbReference type="ARBA" id="ARBA00004745"/>
    </source>
</evidence>
<evidence type="ECO:0000313" key="10">
    <source>
        <dbReference type="Proteomes" id="UP000295151"/>
    </source>
</evidence>
<organism evidence="9 10">
    <name type="scientific">Kribbella voronezhensis</name>
    <dbReference type="NCBI Taxonomy" id="2512212"/>
    <lineage>
        <taxon>Bacteria</taxon>
        <taxon>Bacillati</taxon>
        <taxon>Actinomycetota</taxon>
        <taxon>Actinomycetes</taxon>
        <taxon>Propionibacteriales</taxon>
        <taxon>Kribbellaceae</taxon>
        <taxon>Kribbella</taxon>
    </lineage>
</organism>
<dbReference type="AlphaFoldDB" id="A0A4R7TDZ8"/>
<gene>
    <name evidence="9" type="ORF">EV138_3940</name>
</gene>
<evidence type="ECO:0000256" key="4">
    <source>
        <dbReference type="ARBA" id="ARBA00022679"/>
    </source>
</evidence>
<dbReference type="GO" id="GO:0019563">
    <property type="term" value="P:glycerol catabolic process"/>
    <property type="evidence" value="ECO:0007669"/>
    <property type="project" value="TreeGrafter"/>
</dbReference>
<dbReference type="Proteomes" id="UP000295151">
    <property type="component" value="Unassembled WGS sequence"/>
</dbReference>
<keyword evidence="5 9" id="KW-0418">Kinase</keyword>
<dbReference type="FunFam" id="3.30.1180.20:FF:000002">
    <property type="entry name" value="Dihydroxyacetone kinase subunit DhaK"/>
    <property type="match status" value="1"/>
</dbReference>
<feature type="domain" description="DhaK" evidence="8">
    <location>
        <begin position="7"/>
        <end position="332"/>
    </location>
</feature>
<dbReference type="PROSITE" id="PS51481">
    <property type="entry name" value="DHAK"/>
    <property type="match status" value="1"/>
</dbReference>
<evidence type="ECO:0000256" key="3">
    <source>
        <dbReference type="ARBA" id="ARBA00012095"/>
    </source>
</evidence>
<dbReference type="Gene3D" id="3.40.50.10440">
    <property type="entry name" value="Dihydroxyacetone kinase, domain 1"/>
    <property type="match status" value="1"/>
</dbReference>
<dbReference type="NCBIfam" id="TIGR02363">
    <property type="entry name" value="dhaK1"/>
    <property type="match status" value="1"/>
</dbReference>
<evidence type="ECO:0000313" key="9">
    <source>
        <dbReference type="EMBL" id="TDU90354.1"/>
    </source>
</evidence>
<dbReference type="InterPro" id="IPR050861">
    <property type="entry name" value="Dihydroxyacetone_Kinase"/>
</dbReference>
<sequence>MKKLINDPADVVSEALLGMEAAHPDRLRVDHQNRIVYRKEAPRAGKVGLISGGGSGHEPMHGGFVGLGMLDAACAGEVFTSPVPDQMMAATKAVDAGAGVLHIVKNYTGDVMNFEMAAELAAVDAGTEVLSVVTNDDVAVQDSLYTAGRRGVGVTVLLEKIVGAAAEEGRPLQEVADLAKRVNDNGRSMGMALTSCTVPAAGKPTFELAENEMEVGIGIHGEPGRQRLPLASAKEIAGMLVDPVLGDLPYSKGDSVIAFVNGMGGTPLIELYLMYNEVHQLLDRAGITVARSLVGNYITSLEMAGCSVTLLKVDDELVRLWDAPVNTPGLRWGA</sequence>
<dbReference type="Gene3D" id="3.30.1180.20">
    <property type="entry name" value="Dihydroxyacetone kinase, domain 2"/>
    <property type="match status" value="1"/>
</dbReference>
<evidence type="ECO:0000256" key="1">
    <source>
        <dbReference type="ARBA" id="ARBA00001113"/>
    </source>
</evidence>
<evidence type="ECO:0000256" key="6">
    <source>
        <dbReference type="ARBA" id="ARBA00022798"/>
    </source>
</evidence>